<keyword evidence="1" id="KW-0812">Transmembrane</keyword>
<feature type="transmembrane region" description="Helical" evidence="1">
    <location>
        <begin position="96"/>
        <end position="118"/>
    </location>
</feature>
<organism evidence="3 4">
    <name type="scientific">Biomphalaria pfeifferi</name>
    <name type="common">Bloodfluke planorb</name>
    <name type="synonym">Freshwater snail</name>
    <dbReference type="NCBI Taxonomy" id="112525"/>
    <lineage>
        <taxon>Eukaryota</taxon>
        <taxon>Metazoa</taxon>
        <taxon>Spiralia</taxon>
        <taxon>Lophotrochozoa</taxon>
        <taxon>Mollusca</taxon>
        <taxon>Gastropoda</taxon>
        <taxon>Heterobranchia</taxon>
        <taxon>Euthyneura</taxon>
        <taxon>Panpulmonata</taxon>
        <taxon>Hygrophila</taxon>
        <taxon>Lymnaeoidea</taxon>
        <taxon>Planorbidae</taxon>
        <taxon>Biomphalaria</taxon>
    </lineage>
</organism>
<protein>
    <submittedName>
        <fullName evidence="3">Zf-HC2 domain-containing protein</fullName>
    </submittedName>
</protein>
<proteinExistence type="predicted"/>
<comment type="caution">
    <text evidence="3">The sequence shown here is derived from an EMBL/GenBank/DDBJ whole genome shotgun (WGS) entry which is preliminary data.</text>
</comment>
<dbReference type="Gene3D" id="1.10.10.1320">
    <property type="entry name" value="Anti-sigma factor, zinc-finger domain"/>
    <property type="match status" value="1"/>
</dbReference>
<evidence type="ECO:0000313" key="3">
    <source>
        <dbReference type="EMBL" id="KAK0039402.1"/>
    </source>
</evidence>
<name>A0AAD8AN81_BIOPF</name>
<evidence type="ECO:0000256" key="1">
    <source>
        <dbReference type="SAM" id="Phobius"/>
    </source>
</evidence>
<keyword evidence="1" id="KW-1133">Transmembrane helix</keyword>
<dbReference type="AlphaFoldDB" id="A0AAD8AN81"/>
<evidence type="ECO:0000313" key="4">
    <source>
        <dbReference type="Proteomes" id="UP001233172"/>
    </source>
</evidence>
<keyword evidence="4" id="KW-1185">Reference proteome</keyword>
<dbReference type="Proteomes" id="UP001233172">
    <property type="component" value="Unassembled WGS sequence"/>
</dbReference>
<gene>
    <name evidence="3" type="ORF">Bpfe_031155</name>
</gene>
<evidence type="ECO:0000259" key="2">
    <source>
        <dbReference type="Pfam" id="PF13490"/>
    </source>
</evidence>
<keyword evidence="1" id="KW-0472">Membrane</keyword>
<reference evidence="3" key="1">
    <citation type="journal article" date="2023" name="PLoS Negl. Trop. Dis.">
        <title>A genome sequence for Biomphalaria pfeifferi, the major vector snail for the human-infecting parasite Schistosoma mansoni.</title>
        <authorList>
            <person name="Bu L."/>
            <person name="Lu L."/>
            <person name="Laidemitt M.R."/>
            <person name="Zhang S.M."/>
            <person name="Mutuku M."/>
            <person name="Mkoji G."/>
            <person name="Steinauer M."/>
            <person name="Loker E.S."/>
        </authorList>
    </citation>
    <scope>NUCLEOTIDE SEQUENCE</scope>
    <source>
        <strain evidence="3">KasaAsao</strain>
    </source>
</reference>
<feature type="domain" description="Putative zinc-finger" evidence="2">
    <location>
        <begin position="3"/>
        <end position="37"/>
    </location>
</feature>
<reference evidence="3" key="2">
    <citation type="submission" date="2023-04" db="EMBL/GenBank/DDBJ databases">
        <authorList>
            <person name="Bu L."/>
            <person name="Lu L."/>
            <person name="Laidemitt M.R."/>
            <person name="Zhang S.M."/>
            <person name="Mutuku M."/>
            <person name="Mkoji G."/>
            <person name="Steinauer M."/>
            <person name="Loker E.S."/>
        </authorList>
    </citation>
    <scope>NUCLEOTIDE SEQUENCE</scope>
    <source>
        <strain evidence="3">KasaAsao</strain>
        <tissue evidence="3">Whole Snail</tissue>
    </source>
</reference>
<dbReference type="InterPro" id="IPR027383">
    <property type="entry name" value="Znf_put"/>
</dbReference>
<sequence length="270" mass="29992">MKCEELQFNIAVYLDDILSEEEIAQTDAHLHRCPLCRQKLADYQGVKNNLRVMARPEMPAELLSSVRNAVAAELRPVRKQKSFFSEQMLEWLQMRLMPYSIGVFASVTLGSLLLWNLMTAVYEPNARNEVAETNVSDAPVMLPRTGNSSNDPVISPDQFANSRLSISAESPSVNPQGALVALTKSLVRGDMKDEEVVVIADVFGDGLAQIEEVIEPSNNRLAVQELEKALKKDSAYAPFVPANLDQRAEMVRVVLKIQSVNVKTNLNSVH</sequence>
<dbReference type="InterPro" id="IPR041916">
    <property type="entry name" value="Anti_sigma_zinc_sf"/>
</dbReference>
<dbReference type="Pfam" id="PF13490">
    <property type="entry name" value="zf-HC2"/>
    <property type="match status" value="1"/>
</dbReference>
<dbReference type="EMBL" id="JASAOG010000449">
    <property type="protein sequence ID" value="KAK0039402.1"/>
    <property type="molecule type" value="Genomic_DNA"/>
</dbReference>
<accession>A0AAD8AN81</accession>